<accession>A7RQ14</accession>
<sequence>MLDTSIQEVTSLTEAKCYPQVVYNEKYIYVVWGKVKSVASEEQVNLRSVERYDPVLNTWKHLAPMLVPAIGENCCCLSNDKYYVEFQVNSMTVLHEKVIVIGGYLEPSRAMYNGGKDEQNGLCTKNV</sequence>
<keyword evidence="1" id="KW-0880">Kelch repeat</keyword>
<evidence type="ECO:0000313" key="3">
    <source>
        <dbReference type="Proteomes" id="UP000001593"/>
    </source>
</evidence>
<evidence type="ECO:0000256" key="1">
    <source>
        <dbReference type="ARBA" id="ARBA00022441"/>
    </source>
</evidence>
<evidence type="ECO:0000313" key="2">
    <source>
        <dbReference type="EMBL" id="EDO46415.1"/>
    </source>
</evidence>
<dbReference type="Pfam" id="PF01344">
    <property type="entry name" value="Kelch_1"/>
    <property type="match status" value="1"/>
</dbReference>
<dbReference type="SUPFAM" id="SSF117281">
    <property type="entry name" value="Kelch motif"/>
    <property type="match status" value="1"/>
</dbReference>
<gene>
    <name evidence="2" type="ORF">NEMVEDRAFT_v1g200393</name>
</gene>
<reference evidence="2 3" key="1">
    <citation type="journal article" date="2007" name="Science">
        <title>Sea anemone genome reveals ancestral eumetazoan gene repertoire and genomic organization.</title>
        <authorList>
            <person name="Putnam N.H."/>
            <person name="Srivastava M."/>
            <person name="Hellsten U."/>
            <person name="Dirks B."/>
            <person name="Chapman J."/>
            <person name="Salamov A."/>
            <person name="Terry A."/>
            <person name="Shapiro H."/>
            <person name="Lindquist E."/>
            <person name="Kapitonov V.V."/>
            <person name="Jurka J."/>
            <person name="Genikhovich G."/>
            <person name="Grigoriev I.V."/>
            <person name="Lucas S.M."/>
            <person name="Steele R.E."/>
            <person name="Finnerty J.R."/>
            <person name="Technau U."/>
            <person name="Martindale M.Q."/>
            <person name="Rokhsar D.S."/>
        </authorList>
    </citation>
    <scope>NUCLEOTIDE SEQUENCE [LARGE SCALE GENOMIC DNA]</scope>
    <source>
        <strain evidence="3">CH2 X CH6</strain>
    </source>
</reference>
<proteinExistence type="predicted"/>
<dbReference type="EMBL" id="DS469527">
    <property type="protein sequence ID" value="EDO46415.1"/>
    <property type="molecule type" value="Genomic_DNA"/>
</dbReference>
<name>A7RQ14_NEMVE</name>
<protein>
    <submittedName>
        <fullName evidence="2">Uncharacterized protein</fullName>
    </submittedName>
</protein>
<dbReference type="Gene3D" id="2.120.10.80">
    <property type="entry name" value="Kelch-type beta propeller"/>
    <property type="match status" value="1"/>
</dbReference>
<dbReference type="HOGENOM" id="CLU_1973125_0_0_1"/>
<dbReference type="AlphaFoldDB" id="A7RQ14"/>
<dbReference type="InterPro" id="IPR015915">
    <property type="entry name" value="Kelch-typ_b-propeller"/>
</dbReference>
<dbReference type="InterPro" id="IPR006652">
    <property type="entry name" value="Kelch_1"/>
</dbReference>
<organism evidence="2 3">
    <name type="scientific">Nematostella vectensis</name>
    <name type="common">Starlet sea anemone</name>
    <dbReference type="NCBI Taxonomy" id="45351"/>
    <lineage>
        <taxon>Eukaryota</taxon>
        <taxon>Metazoa</taxon>
        <taxon>Cnidaria</taxon>
        <taxon>Anthozoa</taxon>
        <taxon>Hexacorallia</taxon>
        <taxon>Actiniaria</taxon>
        <taxon>Edwardsiidae</taxon>
        <taxon>Nematostella</taxon>
    </lineage>
</organism>
<keyword evidence="3" id="KW-1185">Reference proteome</keyword>
<dbReference type="InParanoid" id="A7RQ14"/>
<dbReference type="Proteomes" id="UP000001593">
    <property type="component" value="Unassembled WGS sequence"/>
</dbReference>